<dbReference type="Pfam" id="PF09976">
    <property type="entry name" value="TPR_21"/>
    <property type="match status" value="1"/>
</dbReference>
<keyword evidence="6" id="KW-0143">Chaperone</keyword>
<proteinExistence type="inferred from homology"/>
<keyword evidence="3 9" id="KW-0812">Transmembrane</keyword>
<comment type="subcellular location">
    <subcellularLocation>
        <location evidence="1">Cell membrane</location>
        <topology evidence="1">Single-pass type II membrane protein</topology>
    </subcellularLocation>
</comment>
<dbReference type="Gene3D" id="1.25.40.10">
    <property type="entry name" value="Tetratricopeptide repeat domain"/>
    <property type="match status" value="1"/>
</dbReference>
<evidence type="ECO:0000256" key="8">
    <source>
        <dbReference type="ARBA" id="ARBA00024235"/>
    </source>
</evidence>
<evidence type="ECO:0000256" key="4">
    <source>
        <dbReference type="ARBA" id="ARBA00022989"/>
    </source>
</evidence>
<evidence type="ECO:0000256" key="9">
    <source>
        <dbReference type="SAM" id="Phobius"/>
    </source>
</evidence>
<dbReference type="EMBL" id="FP565176">
    <property type="protein sequence ID" value="CBA16087.1"/>
    <property type="molecule type" value="Genomic_DNA"/>
</dbReference>
<reference evidence="11 12" key="1">
    <citation type="journal article" date="2009" name="BMC Genomics">
        <title>The complete genome sequence of Xanthomonas albilineans provides new insights into the reductive genome evolution of the xylem-limited Xanthomonadaceae.</title>
        <authorList>
            <person name="Pieretti I."/>
            <person name="Royer M."/>
            <person name="Barbe V."/>
            <person name="Carrere S."/>
            <person name="Koebnik R."/>
            <person name="Cociancich S."/>
            <person name="Couloux A."/>
            <person name="Darrasse A."/>
            <person name="Gouzy J."/>
            <person name="Jacques M.A."/>
            <person name="Lauber E."/>
            <person name="Manceau C."/>
            <person name="Mangenot S."/>
            <person name="Poussier S."/>
            <person name="Segurens B."/>
            <person name="Szurek B."/>
            <person name="Verdier V."/>
            <person name="Arlat M."/>
            <person name="Rott P."/>
        </authorList>
    </citation>
    <scope>NUCLEOTIDE SEQUENCE [LARGE SCALE GENOMIC DNA]</scope>
    <source>
        <strain evidence="12">GPE PC73 / CFBP 7063</strain>
    </source>
</reference>
<dbReference type="SUPFAM" id="SSF48452">
    <property type="entry name" value="TPR-like"/>
    <property type="match status" value="1"/>
</dbReference>
<dbReference type="RefSeq" id="WP_012916090.1">
    <property type="nucleotide sequence ID" value="NC_013722.1"/>
</dbReference>
<dbReference type="STRING" id="380358.XALC_1588"/>
<dbReference type="PANTHER" id="PTHR38035:SF1">
    <property type="entry name" value="ANCILLARY SECYEG TRANSLOCON SUBUNIT"/>
    <property type="match status" value="1"/>
</dbReference>
<evidence type="ECO:0000313" key="12">
    <source>
        <dbReference type="Proteomes" id="UP000001890"/>
    </source>
</evidence>
<dbReference type="PANTHER" id="PTHR38035">
    <property type="entry name" value="UPF0070 PROTEIN YFGM"/>
    <property type="match status" value="1"/>
</dbReference>
<dbReference type="GeneID" id="57876894"/>
<protein>
    <recommendedName>
        <fullName evidence="8">Ancillary SecYEG translocon subunit</fullName>
    </recommendedName>
</protein>
<keyword evidence="2" id="KW-1003">Cell membrane</keyword>
<organism evidence="11 12">
    <name type="scientific">Xanthomonas albilineans (strain GPE PC73 / CFBP 7063)</name>
    <dbReference type="NCBI Taxonomy" id="380358"/>
    <lineage>
        <taxon>Bacteria</taxon>
        <taxon>Pseudomonadati</taxon>
        <taxon>Pseudomonadota</taxon>
        <taxon>Gammaproteobacteria</taxon>
        <taxon>Lysobacterales</taxon>
        <taxon>Lysobacteraceae</taxon>
        <taxon>Xanthomonas</taxon>
    </lineage>
</organism>
<evidence type="ECO:0000313" key="11">
    <source>
        <dbReference type="EMBL" id="CBA16087.1"/>
    </source>
</evidence>
<comment type="similarity">
    <text evidence="7">Belongs to the YfgM family.</text>
</comment>
<sequence length="212" mass="22879">MAIDDLLDEHEQSERVRTWLRKNGAGLIGGIALGLGAILGWQWWAKQRSENLAQANSRYEAVLKSIEAKQLDKAGKDLTQLQQGSSDIYVVLAGLRLAKAQADAGKSDAALATLRALKADGEIKRLVDQRMAFLLLQAGKPEDALKLLASADDTRSLEIRGDALIAQGKRDAARDVYVKSLAGLDIAAPQRRLLEMKLMDAGGTVPNAAEPI</sequence>
<evidence type="ECO:0000256" key="3">
    <source>
        <dbReference type="ARBA" id="ARBA00022692"/>
    </source>
</evidence>
<evidence type="ECO:0000256" key="2">
    <source>
        <dbReference type="ARBA" id="ARBA00022475"/>
    </source>
</evidence>
<evidence type="ECO:0000256" key="1">
    <source>
        <dbReference type="ARBA" id="ARBA00004401"/>
    </source>
</evidence>
<dbReference type="KEGG" id="xal:XALC_1588"/>
<keyword evidence="5 9" id="KW-0472">Membrane</keyword>
<keyword evidence="4 9" id="KW-1133">Transmembrane helix</keyword>
<gene>
    <name evidence="11" type="ordered locus">XALc_1588</name>
</gene>
<dbReference type="InterPro" id="IPR011990">
    <property type="entry name" value="TPR-like_helical_dom_sf"/>
</dbReference>
<keyword evidence="12" id="KW-1185">Reference proteome</keyword>
<dbReference type="eggNOG" id="COG2976">
    <property type="taxonomic scope" value="Bacteria"/>
</dbReference>
<dbReference type="GO" id="GO:0044877">
    <property type="term" value="F:protein-containing complex binding"/>
    <property type="evidence" value="ECO:0007669"/>
    <property type="project" value="InterPro"/>
</dbReference>
<evidence type="ECO:0000256" key="5">
    <source>
        <dbReference type="ARBA" id="ARBA00023136"/>
    </source>
</evidence>
<feature type="domain" description="Ancillary SecYEG translocon subunit/Cell division coordinator CpoB TPR" evidence="10">
    <location>
        <begin position="17"/>
        <end position="200"/>
    </location>
</feature>
<dbReference type="InterPro" id="IPR018704">
    <property type="entry name" value="SecYEG/CpoB_TPR"/>
</dbReference>
<dbReference type="InterPro" id="IPR026039">
    <property type="entry name" value="YfgM"/>
</dbReference>
<evidence type="ECO:0000259" key="10">
    <source>
        <dbReference type="Pfam" id="PF09976"/>
    </source>
</evidence>
<dbReference type="GO" id="GO:0005886">
    <property type="term" value="C:plasma membrane"/>
    <property type="evidence" value="ECO:0007669"/>
    <property type="project" value="UniProtKB-SubCell"/>
</dbReference>
<accession>D2UAM1</accession>
<feature type="transmembrane region" description="Helical" evidence="9">
    <location>
        <begin position="25"/>
        <end position="44"/>
    </location>
</feature>
<evidence type="ECO:0000256" key="7">
    <source>
        <dbReference type="ARBA" id="ARBA00024197"/>
    </source>
</evidence>
<dbReference type="AlphaFoldDB" id="D2UAM1"/>
<dbReference type="PATRIC" id="fig|29447.3.peg.1552"/>
<dbReference type="Proteomes" id="UP000001890">
    <property type="component" value="Chromosome"/>
</dbReference>
<dbReference type="OrthoDB" id="9789675at2"/>
<name>D2UAM1_XANAP</name>
<evidence type="ECO:0000256" key="6">
    <source>
        <dbReference type="ARBA" id="ARBA00023186"/>
    </source>
</evidence>